<name>A0A1I6MS89_9BACT</name>
<keyword evidence="3" id="KW-1185">Reference proteome</keyword>
<sequence length="92" mass="10013">MVDSLDRELIHLSSPRSVLDTMTLLEDAVLEKGFRIMARIDHADEAAMADLTMPATELLIFGNPSSGTPLMVASPTAGIDLRRSCALGRTQW</sequence>
<organism evidence="2 3">
    <name type="scientific">Granulicella pectinivorans</name>
    <dbReference type="NCBI Taxonomy" id="474950"/>
    <lineage>
        <taxon>Bacteria</taxon>
        <taxon>Pseudomonadati</taxon>
        <taxon>Acidobacteriota</taxon>
        <taxon>Terriglobia</taxon>
        <taxon>Terriglobales</taxon>
        <taxon>Acidobacteriaceae</taxon>
        <taxon>Granulicella</taxon>
    </lineage>
</organism>
<dbReference type="InterPro" id="IPR035923">
    <property type="entry name" value="TT1751-like_sf"/>
</dbReference>
<dbReference type="Pfam" id="PF03625">
    <property type="entry name" value="DUF302"/>
    <property type="match status" value="1"/>
</dbReference>
<feature type="domain" description="DUF302" evidence="1">
    <location>
        <begin position="40"/>
        <end position="81"/>
    </location>
</feature>
<evidence type="ECO:0000313" key="3">
    <source>
        <dbReference type="Proteomes" id="UP000199024"/>
    </source>
</evidence>
<dbReference type="AlphaFoldDB" id="A0A1I6MS89"/>
<accession>A0A1I6MS89</accession>
<evidence type="ECO:0000259" key="1">
    <source>
        <dbReference type="Pfam" id="PF03625"/>
    </source>
</evidence>
<proteinExistence type="predicted"/>
<evidence type="ECO:0000313" key="2">
    <source>
        <dbReference type="EMBL" id="SFS18388.1"/>
    </source>
</evidence>
<reference evidence="2 3" key="1">
    <citation type="submission" date="2016-10" db="EMBL/GenBank/DDBJ databases">
        <authorList>
            <person name="de Groot N.N."/>
        </authorList>
    </citation>
    <scope>NUCLEOTIDE SEQUENCE [LARGE SCALE GENOMIC DNA]</scope>
    <source>
        <strain evidence="2 3">DSM 21001</strain>
    </source>
</reference>
<dbReference type="InterPro" id="IPR005180">
    <property type="entry name" value="DUF302"/>
</dbReference>
<dbReference type="SUPFAM" id="SSF103247">
    <property type="entry name" value="TT1751-like"/>
    <property type="match status" value="1"/>
</dbReference>
<dbReference type="EMBL" id="FOZL01000001">
    <property type="protein sequence ID" value="SFS18388.1"/>
    <property type="molecule type" value="Genomic_DNA"/>
</dbReference>
<protein>
    <recommendedName>
        <fullName evidence="1">DUF302 domain-containing protein</fullName>
    </recommendedName>
</protein>
<gene>
    <name evidence="2" type="ORF">SAMN05421771_3450</name>
</gene>
<dbReference type="STRING" id="474950.SAMN05421771_3450"/>
<dbReference type="CDD" id="cd14797">
    <property type="entry name" value="DUF302"/>
    <property type="match status" value="1"/>
</dbReference>
<dbReference type="Proteomes" id="UP000199024">
    <property type="component" value="Unassembled WGS sequence"/>
</dbReference>
<dbReference type="Gene3D" id="3.30.310.70">
    <property type="entry name" value="TT1751-like domain"/>
    <property type="match status" value="1"/>
</dbReference>